<dbReference type="WBParaSite" id="Minc3s00278g09260">
    <property type="protein sequence ID" value="Minc3s00278g09260"/>
    <property type="gene ID" value="Minc3s00278g09260"/>
</dbReference>
<dbReference type="Proteomes" id="UP000887563">
    <property type="component" value="Unplaced"/>
</dbReference>
<feature type="region of interest" description="Disordered" evidence="1">
    <location>
        <begin position="134"/>
        <end position="157"/>
    </location>
</feature>
<organism evidence="2 3">
    <name type="scientific">Meloidogyne incognita</name>
    <name type="common">Southern root-knot nematode worm</name>
    <name type="synonym">Oxyuris incognita</name>
    <dbReference type="NCBI Taxonomy" id="6306"/>
    <lineage>
        <taxon>Eukaryota</taxon>
        <taxon>Metazoa</taxon>
        <taxon>Ecdysozoa</taxon>
        <taxon>Nematoda</taxon>
        <taxon>Chromadorea</taxon>
        <taxon>Rhabditida</taxon>
        <taxon>Tylenchina</taxon>
        <taxon>Tylenchomorpha</taxon>
        <taxon>Tylenchoidea</taxon>
        <taxon>Meloidogynidae</taxon>
        <taxon>Meloidogyninae</taxon>
        <taxon>Meloidogyne</taxon>
        <taxon>Meloidogyne incognita group</taxon>
    </lineage>
</organism>
<accession>A0A914L5U0</accession>
<evidence type="ECO:0000256" key="1">
    <source>
        <dbReference type="SAM" id="MobiDB-lite"/>
    </source>
</evidence>
<dbReference type="AlphaFoldDB" id="A0A914L5U0"/>
<feature type="compositionally biased region" description="Basic and acidic residues" evidence="1">
    <location>
        <begin position="148"/>
        <end position="157"/>
    </location>
</feature>
<evidence type="ECO:0000313" key="3">
    <source>
        <dbReference type="WBParaSite" id="Minc3s00278g09260"/>
    </source>
</evidence>
<proteinExistence type="predicted"/>
<protein>
    <submittedName>
        <fullName evidence="3">Uncharacterized protein</fullName>
    </submittedName>
</protein>
<evidence type="ECO:0000313" key="2">
    <source>
        <dbReference type="Proteomes" id="UP000887563"/>
    </source>
</evidence>
<sequence length="157" mass="18150">MSRLNGRDVHVNGMAILFRFSEEENGHVKRPLSRDILLSVKDRKEPSRAKPRDRSALIKIYFRQQQQHIQTQLQTTLFSTVATAQKKCSLQNLKQNEGTEPWTTELYQTIGLADANNDEDKICRYDQKQQCIHNSREESQESLIGEPEPSRAKPRGE</sequence>
<keyword evidence="2" id="KW-1185">Reference proteome</keyword>
<name>A0A914L5U0_MELIC</name>
<reference evidence="3" key="1">
    <citation type="submission" date="2022-11" db="UniProtKB">
        <authorList>
            <consortium name="WormBaseParasite"/>
        </authorList>
    </citation>
    <scope>IDENTIFICATION</scope>
</reference>